<protein>
    <recommendedName>
        <fullName evidence="5">Plastid lipid-associated protein/fibrillin conserved domain-containing protein</fullName>
    </recommendedName>
</protein>
<evidence type="ECO:0000256" key="1">
    <source>
        <dbReference type="SAM" id="MobiDB-lite"/>
    </source>
</evidence>
<dbReference type="AlphaFoldDB" id="A0ABD3NZE5"/>
<feature type="compositionally biased region" description="Basic residues" evidence="1">
    <location>
        <begin position="35"/>
        <end position="45"/>
    </location>
</feature>
<keyword evidence="4" id="KW-1185">Reference proteome</keyword>
<accession>A0ABD3NZE5</accession>
<evidence type="ECO:0000313" key="4">
    <source>
        <dbReference type="Proteomes" id="UP001516023"/>
    </source>
</evidence>
<gene>
    <name evidence="3" type="ORF">HJC23_004363</name>
</gene>
<reference evidence="3 4" key="1">
    <citation type="journal article" date="2020" name="G3 (Bethesda)">
        <title>Improved Reference Genome for Cyclotella cryptica CCMP332, a Model for Cell Wall Morphogenesis, Salinity Adaptation, and Lipid Production in Diatoms (Bacillariophyta).</title>
        <authorList>
            <person name="Roberts W.R."/>
            <person name="Downey K.M."/>
            <person name="Ruck E.C."/>
            <person name="Traller J.C."/>
            <person name="Alverson A.J."/>
        </authorList>
    </citation>
    <scope>NUCLEOTIDE SEQUENCE [LARGE SCALE GENOMIC DNA]</scope>
    <source>
        <strain evidence="3 4">CCMP332</strain>
    </source>
</reference>
<sequence>MDRFLLVFLLVLHMTASTHAFSTVASKHTLQHYHHRQHHHNHRLFSSKTTAESDQKQQQEQLYTQAFQIIDSCATSAQPSDELYSSVRSIDKIAHQLYKSPEAKQQLWERCRGSWKLQLATGPPPSSSKSGPPTFKPIPIFAFAMIDEAKFGNGIGWDADGILLSLLGKHYFDERRRQMGIGIDDVFLFSSNVTKFVPRFIAEGMGLGKRPEDFDGGSTKMPAFTMIGASEKSMVARGGSGGIAIWTRLEKDIRPAAYGKEYSM</sequence>
<evidence type="ECO:0008006" key="5">
    <source>
        <dbReference type="Google" id="ProtNLM"/>
    </source>
</evidence>
<keyword evidence="2" id="KW-0732">Signal</keyword>
<dbReference type="EMBL" id="JABMIG020000350">
    <property type="protein sequence ID" value="KAL3780426.1"/>
    <property type="molecule type" value="Genomic_DNA"/>
</dbReference>
<evidence type="ECO:0000256" key="2">
    <source>
        <dbReference type="SAM" id="SignalP"/>
    </source>
</evidence>
<proteinExistence type="predicted"/>
<comment type="caution">
    <text evidence="3">The sequence shown here is derived from an EMBL/GenBank/DDBJ whole genome shotgun (WGS) entry which is preliminary data.</text>
</comment>
<feature type="region of interest" description="Disordered" evidence="1">
    <location>
        <begin position="35"/>
        <end position="58"/>
    </location>
</feature>
<feature type="chain" id="PRO_5044749946" description="Plastid lipid-associated protein/fibrillin conserved domain-containing protein" evidence="2">
    <location>
        <begin position="21"/>
        <end position="264"/>
    </location>
</feature>
<feature type="signal peptide" evidence="2">
    <location>
        <begin position="1"/>
        <end position="20"/>
    </location>
</feature>
<evidence type="ECO:0000313" key="3">
    <source>
        <dbReference type="EMBL" id="KAL3780426.1"/>
    </source>
</evidence>
<name>A0ABD3NZE5_9STRA</name>
<organism evidence="3 4">
    <name type="scientific">Cyclotella cryptica</name>
    <dbReference type="NCBI Taxonomy" id="29204"/>
    <lineage>
        <taxon>Eukaryota</taxon>
        <taxon>Sar</taxon>
        <taxon>Stramenopiles</taxon>
        <taxon>Ochrophyta</taxon>
        <taxon>Bacillariophyta</taxon>
        <taxon>Coscinodiscophyceae</taxon>
        <taxon>Thalassiosirophycidae</taxon>
        <taxon>Stephanodiscales</taxon>
        <taxon>Stephanodiscaceae</taxon>
        <taxon>Cyclotella</taxon>
    </lineage>
</organism>
<dbReference type="Proteomes" id="UP001516023">
    <property type="component" value="Unassembled WGS sequence"/>
</dbReference>